<evidence type="ECO:0000313" key="1">
    <source>
        <dbReference type="EMBL" id="AKS41572.1"/>
    </source>
</evidence>
<name>A0A0K0XVB9_9GAMM</name>
<reference evidence="1 2" key="1">
    <citation type="submission" date="2015-07" db="EMBL/GenBank/DDBJ databases">
        <authorList>
            <person name="Noorani M."/>
        </authorList>
    </citation>
    <scope>NUCLEOTIDE SEQUENCE [LARGE SCALE GENOMIC DNA]</scope>
    <source>
        <strain evidence="1 2">KCTC 42284</strain>
    </source>
</reference>
<gene>
    <name evidence="1" type="ORF">WM2015_1198</name>
</gene>
<protein>
    <submittedName>
        <fullName evidence="1">Uncharacterized protein</fullName>
    </submittedName>
</protein>
<keyword evidence="2" id="KW-1185">Reference proteome</keyword>
<dbReference type="EMBL" id="CP012154">
    <property type="protein sequence ID" value="AKS41572.1"/>
    <property type="molecule type" value="Genomic_DNA"/>
</dbReference>
<dbReference type="STRING" id="1579979.WM2015_1198"/>
<sequence length="258" mass="29287">MSRLLRILLAGLLAVLLVDSALADDPVPRPTNPITARQCDKWEAQVEILSEAEDPVSRELGEMLQQPELRFCQTQNVRVRAPEAPDLDGGLDFDFEPIAIVLRLLMILLLIGLTLWLLMRWRPEVFGAWRRKRSERVLPASRSERIVDEDAPLPDDIVGAAEAAWRDGQPRLALSLLYRGALQRLWPDRPEIRGRTEMEVLGELRAAQAPDELLAFMRRLTAQWQSVAWAHRAPDGDDFEALGRDWRARFAAFRGGQS</sequence>
<proteinExistence type="predicted"/>
<dbReference type="OrthoDB" id="183980at2"/>
<dbReference type="RefSeq" id="WP_049725207.1">
    <property type="nucleotide sequence ID" value="NZ_CP012154.1"/>
</dbReference>
<dbReference type="KEGG" id="wma:WM2015_1198"/>
<dbReference type="AlphaFoldDB" id="A0A0K0XVB9"/>
<accession>A0A0K0XVB9</accession>
<dbReference type="Proteomes" id="UP000066624">
    <property type="component" value="Chromosome"/>
</dbReference>
<evidence type="ECO:0000313" key="2">
    <source>
        <dbReference type="Proteomes" id="UP000066624"/>
    </source>
</evidence>
<organism evidence="1 2">
    <name type="scientific">Wenzhouxiangella marina</name>
    <dbReference type="NCBI Taxonomy" id="1579979"/>
    <lineage>
        <taxon>Bacteria</taxon>
        <taxon>Pseudomonadati</taxon>
        <taxon>Pseudomonadota</taxon>
        <taxon>Gammaproteobacteria</taxon>
        <taxon>Chromatiales</taxon>
        <taxon>Wenzhouxiangellaceae</taxon>
        <taxon>Wenzhouxiangella</taxon>
    </lineage>
</organism>